<comment type="caution">
    <text evidence="2">The sequence shown here is derived from an EMBL/GenBank/DDBJ whole genome shotgun (WGS) entry which is preliminary data.</text>
</comment>
<reference evidence="3" key="1">
    <citation type="submission" date="2017-09" db="EMBL/GenBank/DDBJ databases">
        <title>Depth-based differentiation of microbial function through sediment-hosted aquifers and enrichment of novel symbionts in the deep terrestrial subsurface.</title>
        <authorList>
            <person name="Probst A.J."/>
            <person name="Ladd B."/>
            <person name="Jarett J.K."/>
            <person name="Geller-Mcgrath D.E."/>
            <person name="Sieber C.M.K."/>
            <person name="Emerson J.B."/>
            <person name="Anantharaman K."/>
            <person name="Thomas B.C."/>
            <person name="Malmstrom R."/>
            <person name="Stieglmeier M."/>
            <person name="Klingl A."/>
            <person name="Woyke T."/>
            <person name="Ryan C.M."/>
            <person name="Banfield J.F."/>
        </authorList>
    </citation>
    <scope>NUCLEOTIDE SEQUENCE [LARGE SCALE GENOMIC DNA]</scope>
</reference>
<dbReference type="AlphaFoldDB" id="A0A2M7Z7E6"/>
<evidence type="ECO:0000313" key="2">
    <source>
        <dbReference type="EMBL" id="PJA90126.1"/>
    </source>
</evidence>
<organism evidence="2 3">
    <name type="scientific">Candidatus Magasanikbacteria bacterium CG_4_9_14_3_um_filter_32_9</name>
    <dbReference type="NCBI Taxonomy" id="1974644"/>
    <lineage>
        <taxon>Bacteria</taxon>
        <taxon>Candidatus Magasanikiibacteriota</taxon>
    </lineage>
</organism>
<proteinExistence type="predicted"/>
<evidence type="ECO:0000313" key="3">
    <source>
        <dbReference type="Proteomes" id="UP000230843"/>
    </source>
</evidence>
<accession>A0A2M7Z7E6</accession>
<dbReference type="EMBL" id="PFVJ01000024">
    <property type="protein sequence ID" value="PJA90126.1"/>
    <property type="molecule type" value="Genomic_DNA"/>
</dbReference>
<keyword evidence="1" id="KW-0175">Coiled coil</keyword>
<name>A0A2M7Z7E6_9BACT</name>
<protein>
    <submittedName>
        <fullName evidence="2">Uncharacterized protein</fullName>
    </submittedName>
</protein>
<gene>
    <name evidence="2" type="ORF">CO137_01020</name>
</gene>
<sequence>MIPQYSLDLYKLLLDQKPAGLPVAVFVEGEREYEHLEKEAQTPEQVEFSMISYGKKIWPFMQAQNKFLELYGENKRKDFFIELLSENLKEKWQRFESEGGRLHNYRDGNKYEDYFSAEEDLEIENAEIEANRKLKSYIQDLTENEKKEEYRNLVEQLEKEQEEMTQKIEELRNLKKNSSKWAEEIDQEINFFEEGFAEIEERPTVEKIQGKIDWYQGQIDAGNK</sequence>
<evidence type="ECO:0000256" key="1">
    <source>
        <dbReference type="SAM" id="Coils"/>
    </source>
</evidence>
<feature type="coiled-coil region" evidence="1">
    <location>
        <begin position="111"/>
        <end position="202"/>
    </location>
</feature>
<dbReference type="Proteomes" id="UP000230843">
    <property type="component" value="Unassembled WGS sequence"/>
</dbReference>